<dbReference type="GO" id="GO:0016763">
    <property type="term" value="F:pentosyltransferase activity"/>
    <property type="evidence" value="ECO:0007669"/>
    <property type="project" value="TreeGrafter"/>
</dbReference>
<accession>A0A518BJ82</accession>
<evidence type="ECO:0000256" key="3">
    <source>
        <dbReference type="ARBA" id="ARBA00022676"/>
    </source>
</evidence>
<feature type="transmembrane region" description="Helical" evidence="8">
    <location>
        <begin position="111"/>
        <end position="129"/>
    </location>
</feature>
<comment type="subcellular location">
    <subcellularLocation>
        <location evidence="1">Cell membrane</location>
        <topology evidence="1">Multi-pass membrane protein</topology>
    </subcellularLocation>
</comment>
<keyword evidence="11" id="KW-1185">Reference proteome</keyword>
<keyword evidence="6 8" id="KW-1133">Transmembrane helix</keyword>
<dbReference type="GO" id="GO:0009103">
    <property type="term" value="P:lipopolysaccharide biosynthetic process"/>
    <property type="evidence" value="ECO:0007669"/>
    <property type="project" value="UniProtKB-ARBA"/>
</dbReference>
<dbReference type="PANTHER" id="PTHR33908:SF11">
    <property type="entry name" value="MEMBRANE PROTEIN"/>
    <property type="match status" value="1"/>
</dbReference>
<feature type="transmembrane region" description="Helical" evidence="8">
    <location>
        <begin position="355"/>
        <end position="373"/>
    </location>
</feature>
<evidence type="ECO:0000256" key="1">
    <source>
        <dbReference type="ARBA" id="ARBA00004651"/>
    </source>
</evidence>
<keyword evidence="7 8" id="KW-0472">Membrane</keyword>
<dbReference type="Proteomes" id="UP000316921">
    <property type="component" value="Chromosome"/>
</dbReference>
<reference evidence="10 11" key="1">
    <citation type="submission" date="2019-02" db="EMBL/GenBank/DDBJ databases">
        <title>Deep-cultivation of Planctomycetes and their phenomic and genomic characterization uncovers novel biology.</title>
        <authorList>
            <person name="Wiegand S."/>
            <person name="Jogler M."/>
            <person name="Boedeker C."/>
            <person name="Pinto D."/>
            <person name="Vollmers J."/>
            <person name="Rivas-Marin E."/>
            <person name="Kohn T."/>
            <person name="Peeters S.H."/>
            <person name="Heuer A."/>
            <person name="Rast P."/>
            <person name="Oberbeckmann S."/>
            <person name="Bunk B."/>
            <person name="Jeske O."/>
            <person name="Meyerdierks A."/>
            <person name="Storesund J.E."/>
            <person name="Kallscheuer N."/>
            <person name="Luecker S."/>
            <person name="Lage O.M."/>
            <person name="Pohl T."/>
            <person name="Merkel B.J."/>
            <person name="Hornburger P."/>
            <person name="Mueller R.-W."/>
            <person name="Bruemmer F."/>
            <person name="Labrenz M."/>
            <person name="Spormann A.M."/>
            <person name="Op den Camp H."/>
            <person name="Overmann J."/>
            <person name="Amann R."/>
            <person name="Jetten M.S.M."/>
            <person name="Mascher T."/>
            <person name="Medema M.H."/>
            <person name="Devos D.P."/>
            <person name="Kaster A.-K."/>
            <person name="Ovreas L."/>
            <person name="Rohde M."/>
            <person name="Galperin M.Y."/>
            <person name="Jogler C."/>
        </authorList>
    </citation>
    <scope>NUCLEOTIDE SEQUENCE [LARGE SCALE GENOMIC DNA]</scope>
    <source>
        <strain evidence="10 11">Pla133</strain>
    </source>
</reference>
<feature type="transmembrane region" description="Helical" evidence="8">
    <location>
        <begin position="332"/>
        <end position="349"/>
    </location>
</feature>
<feature type="transmembrane region" description="Helical" evidence="8">
    <location>
        <begin position="141"/>
        <end position="157"/>
    </location>
</feature>
<evidence type="ECO:0000313" key="11">
    <source>
        <dbReference type="Proteomes" id="UP000316921"/>
    </source>
</evidence>
<evidence type="ECO:0000256" key="7">
    <source>
        <dbReference type="ARBA" id="ARBA00023136"/>
    </source>
</evidence>
<dbReference type="AlphaFoldDB" id="A0A518BJ82"/>
<keyword evidence="4" id="KW-0808">Transferase</keyword>
<evidence type="ECO:0000256" key="6">
    <source>
        <dbReference type="ARBA" id="ARBA00022989"/>
    </source>
</evidence>
<dbReference type="Pfam" id="PF13231">
    <property type="entry name" value="PMT_2"/>
    <property type="match status" value="1"/>
</dbReference>
<evidence type="ECO:0000259" key="9">
    <source>
        <dbReference type="Pfam" id="PF13231"/>
    </source>
</evidence>
<proteinExistence type="predicted"/>
<dbReference type="PANTHER" id="PTHR33908">
    <property type="entry name" value="MANNOSYLTRANSFERASE YKCB-RELATED"/>
    <property type="match status" value="1"/>
</dbReference>
<dbReference type="KEGG" id="pbap:Pla133_21100"/>
<dbReference type="GO" id="GO:0005886">
    <property type="term" value="C:plasma membrane"/>
    <property type="evidence" value="ECO:0007669"/>
    <property type="project" value="UniProtKB-SubCell"/>
</dbReference>
<dbReference type="InterPro" id="IPR038731">
    <property type="entry name" value="RgtA/B/C-like"/>
</dbReference>
<feature type="domain" description="Glycosyltransferase RgtA/B/C/D-like" evidence="9">
    <location>
        <begin position="111"/>
        <end position="248"/>
    </location>
</feature>
<organism evidence="10 11">
    <name type="scientific">Engelhardtia mirabilis</name>
    <dbReference type="NCBI Taxonomy" id="2528011"/>
    <lineage>
        <taxon>Bacteria</taxon>
        <taxon>Pseudomonadati</taxon>
        <taxon>Planctomycetota</taxon>
        <taxon>Planctomycetia</taxon>
        <taxon>Planctomycetia incertae sedis</taxon>
        <taxon>Engelhardtia</taxon>
    </lineage>
</organism>
<sequence>MSGWSSTGVGRLAGLFLLLVLPLSLRWLPIGHGLPQNHVPDTHVVRCALGMAKDKDPFPPVGRYSTYPYLLPYTLLPVYAAQYAVGRATGEWSGSGEFANRVLEHPEDVHLTARLVLAALSALAPWLVYRGARVAGLRSGAWIAAWLVATGLLHLHFSVQERPWGPMMSFLALSIWPAARYVRGGALRDLLLCGAAGGLAVATHQAGLPLLLVAGIAWFAGPHGFTGGASLRRRLGHGLVAVGAFALVGLLLGYPYRLVHGATDAGQVAGIAEAGESAESSGGVDLTLGGQGIAFDIRWESLEHLSRALVGYDPVLVLLGVAGIALSVRRRVLWPAVGMGLFWFAFFGTNQNDHVRYMLPMSVLLAYPAGLAGERLVRSGNTGRALLLLLLAVPLIQALRLVHVLRQEDTRTLALAPLGDLPAGTVVAIDRYGPQVPMNRASLELLAGLRPLGSREAHRLELLEASAEYDVDLDSIGGPGIGVVPVGDLFEFDERHRGSRVAQAAMGLGDGFDEVLRGLGVTHVLLVDRDPTDDVPSLLVDEGSALLIERGQGRGELAPKLSPLSTGRSLWTIDPALGASGGEARLPTELDFAATAIWRVERPGPRLELRALGG</sequence>
<evidence type="ECO:0000256" key="4">
    <source>
        <dbReference type="ARBA" id="ARBA00022679"/>
    </source>
</evidence>
<feature type="transmembrane region" description="Helical" evidence="8">
    <location>
        <begin position="385"/>
        <end position="405"/>
    </location>
</feature>
<evidence type="ECO:0000256" key="8">
    <source>
        <dbReference type="SAM" id="Phobius"/>
    </source>
</evidence>
<evidence type="ECO:0000313" key="10">
    <source>
        <dbReference type="EMBL" id="QDU67032.1"/>
    </source>
</evidence>
<gene>
    <name evidence="10" type="ORF">Pla133_21100</name>
</gene>
<feature type="transmembrane region" description="Helical" evidence="8">
    <location>
        <begin position="305"/>
        <end position="325"/>
    </location>
</feature>
<dbReference type="InterPro" id="IPR050297">
    <property type="entry name" value="LipidA_mod_glycosyltrf_83"/>
</dbReference>
<keyword evidence="2" id="KW-1003">Cell membrane</keyword>
<dbReference type="RefSeq" id="WP_145064838.1">
    <property type="nucleotide sequence ID" value="NZ_CP036287.1"/>
</dbReference>
<keyword evidence="3" id="KW-0328">Glycosyltransferase</keyword>
<protein>
    <recommendedName>
        <fullName evidence="9">Glycosyltransferase RgtA/B/C/D-like domain-containing protein</fullName>
    </recommendedName>
</protein>
<dbReference type="EMBL" id="CP036287">
    <property type="protein sequence ID" value="QDU67032.1"/>
    <property type="molecule type" value="Genomic_DNA"/>
</dbReference>
<evidence type="ECO:0000256" key="2">
    <source>
        <dbReference type="ARBA" id="ARBA00022475"/>
    </source>
</evidence>
<keyword evidence="5 8" id="KW-0812">Transmembrane</keyword>
<feature type="transmembrane region" description="Helical" evidence="8">
    <location>
        <begin position="238"/>
        <end position="256"/>
    </location>
</feature>
<name>A0A518BJ82_9BACT</name>
<feature type="transmembrane region" description="Helical" evidence="8">
    <location>
        <begin position="210"/>
        <end position="231"/>
    </location>
</feature>
<evidence type="ECO:0000256" key="5">
    <source>
        <dbReference type="ARBA" id="ARBA00022692"/>
    </source>
</evidence>